<name>A0A5M7BR15_SACHI</name>
<dbReference type="InterPro" id="IPR000639">
    <property type="entry name" value="Epox_hydrolase-like"/>
</dbReference>
<keyword evidence="1" id="KW-0575">Peroxidase</keyword>
<dbReference type="OrthoDB" id="3210844at2"/>
<dbReference type="PRINTS" id="PR00412">
    <property type="entry name" value="EPOXHYDRLASE"/>
</dbReference>
<dbReference type="PANTHER" id="PTHR43433:SF5">
    <property type="entry name" value="AB HYDROLASE-1 DOMAIN-CONTAINING PROTEIN"/>
    <property type="match status" value="1"/>
</dbReference>
<dbReference type="SMR" id="A0A5M7BR15"/>
<proteinExistence type="predicted"/>
<dbReference type="Pfam" id="PF12697">
    <property type="entry name" value="Abhydrolase_6"/>
    <property type="match status" value="1"/>
</dbReference>
<gene>
    <name evidence="3" type="ORF">F1721_22555</name>
</gene>
<dbReference type="SUPFAM" id="SSF53474">
    <property type="entry name" value="alpha/beta-Hydrolases"/>
    <property type="match status" value="1"/>
</dbReference>
<sequence length="268" mass="28822">MPIETINGIRLSYTDTGSGEPVVLIMGTGSGGRVWHLHQVPALIAAGYRAITFDNRGIPPSEVCPEGFTVDDMVADVVGLVERLELGPVRVVGTSMGAHVAQELALARPDLVRQAVLMASRGRSDALQIARAEAEKALHDSGVVLPARYAAVVQAMQVLSPATTEHDQRTRDWLDLLEFSTSDSGPGYRAQLALEPMPDRLVAYRGIRVPCHVISFADDLLTPPRSGRELAASIPGAQFEVIENCGHYGYLEEPELVNKSILGFFAAA</sequence>
<dbReference type="PANTHER" id="PTHR43433">
    <property type="entry name" value="HYDROLASE, ALPHA/BETA FOLD FAMILY PROTEIN"/>
    <property type="match status" value="1"/>
</dbReference>
<dbReference type="Proteomes" id="UP000323946">
    <property type="component" value="Unassembled WGS sequence"/>
</dbReference>
<dbReference type="RefSeq" id="WP_150068736.1">
    <property type="nucleotide sequence ID" value="NZ_VWPH01000010.1"/>
</dbReference>
<keyword evidence="3" id="KW-0378">Hydrolase</keyword>
<evidence type="ECO:0000259" key="2">
    <source>
        <dbReference type="Pfam" id="PF12697"/>
    </source>
</evidence>
<evidence type="ECO:0000313" key="4">
    <source>
        <dbReference type="Proteomes" id="UP000323946"/>
    </source>
</evidence>
<evidence type="ECO:0000256" key="1">
    <source>
        <dbReference type="ARBA" id="ARBA00022559"/>
    </source>
</evidence>
<dbReference type="InterPro" id="IPR029058">
    <property type="entry name" value="AB_hydrolase_fold"/>
</dbReference>
<dbReference type="GO" id="GO:0004601">
    <property type="term" value="F:peroxidase activity"/>
    <property type="evidence" value="ECO:0007669"/>
    <property type="project" value="UniProtKB-KW"/>
</dbReference>
<reference evidence="3 4" key="1">
    <citation type="submission" date="2019-09" db="EMBL/GenBank/DDBJ databases">
        <title>Draft genome sequence of the thermophilic Saccharopolyspora hirsuta VKM Ac-666T.</title>
        <authorList>
            <person name="Lobastova T.G."/>
            <person name="Fokina V."/>
            <person name="Bragin E.Y."/>
            <person name="Shtratnikova V.Y."/>
            <person name="Starodumova I.P."/>
            <person name="Tarlachkov S.V."/>
            <person name="Donova M.V."/>
        </authorList>
    </citation>
    <scope>NUCLEOTIDE SEQUENCE [LARGE SCALE GENOMIC DNA]</scope>
    <source>
        <strain evidence="3 4">VKM Ac-666</strain>
    </source>
</reference>
<keyword evidence="4" id="KW-1185">Reference proteome</keyword>
<feature type="domain" description="AB hydrolase-1" evidence="2">
    <location>
        <begin position="22"/>
        <end position="258"/>
    </location>
</feature>
<accession>A0A5M7BR15</accession>
<comment type="caution">
    <text evidence="3">The sequence shown here is derived from an EMBL/GenBank/DDBJ whole genome shotgun (WGS) entry which is preliminary data.</text>
</comment>
<dbReference type="InterPro" id="IPR000073">
    <property type="entry name" value="AB_hydrolase_1"/>
</dbReference>
<dbReference type="GO" id="GO:0016787">
    <property type="term" value="F:hydrolase activity"/>
    <property type="evidence" value="ECO:0007669"/>
    <property type="project" value="UniProtKB-KW"/>
</dbReference>
<organism evidence="3 4">
    <name type="scientific">Saccharopolyspora hirsuta</name>
    <dbReference type="NCBI Taxonomy" id="1837"/>
    <lineage>
        <taxon>Bacteria</taxon>
        <taxon>Bacillati</taxon>
        <taxon>Actinomycetota</taxon>
        <taxon>Actinomycetes</taxon>
        <taxon>Pseudonocardiales</taxon>
        <taxon>Pseudonocardiaceae</taxon>
        <taxon>Saccharopolyspora</taxon>
    </lineage>
</organism>
<dbReference type="Gene3D" id="3.40.50.1820">
    <property type="entry name" value="alpha/beta hydrolase"/>
    <property type="match status" value="1"/>
</dbReference>
<dbReference type="InterPro" id="IPR050471">
    <property type="entry name" value="AB_hydrolase"/>
</dbReference>
<protein>
    <submittedName>
        <fullName evidence="3">Alpha/beta hydrolase</fullName>
    </submittedName>
</protein>
<evidence type="ECO:0000313" key="3">
    <source>
        <dbReference type="EMBL" id="KAA5830637.1"/>
    </source>
</evidence>
<dbReference type="PRINTS" id="PR00111">
    <property type="entry name" value="ABHYDROLASE"/>
</dbReference>
<keyword evidence="1" id="KW-0560">Oxidoreductase</keyword>
<dbReference type="AlphaFoldDB" id="A0A5M7BR15"/>
<dbReference type="EMBL" id="VWPH01000010">
    <property type="protein sequence ID" value="KAA5830637.1"/>
    <property type="molecule type" value="Genomic_DNA"/>
</dbReference>